<dbReference type="Proteomes" id="UP000483820">
    <property type="component" value="Chromosome I"/>
</dbReference>
<feature type="compositionally biased region" description="Polar residues" evidence="1">
    <location>
        <begin position="96"/>
        <end position="106"/>
    </location>
</feature>
<dbReference type="KEGG" id="crq:GCK72_000751"/>
<proteinExistence type="predicted"/>
<comment type="caution">
    <text evidence="2">The sequence shown here is derived from an EMBL/GenBank/DDBJ whole genome shotgun (WGS) entry which is preliminary data.</text>
</comment>
<organism evidence="2 3">
    <name type="scientific">Caenorhabditis remanei</name>
    <name type="common">Caenorhabditis vulgaris</name>
    <dbReference type="NCBI Taxonomy" id="31234"/>
    <lineage>
        <taxon>Eukaryota</taxon>
        <taxon>Metazoa</taxon>
        <taxon>Ecdysozoa</taxon>
        <taxon>Nematoda</taxon>
        <taxon>Chromadorea</taxon>
        <taxon>Rhabditida</taxon>
        <taxon>Rhabditina</taxon>
        <taxon>Rhabditomorpha</taxon>
        <taxon>Rhabditoidea</taxon>
        <taxon>Rhabditidae</taxon>
        <taxon>Peloderinae</taxon>
        <taxon>Caenorhabditis</taxon>
    </lineage>
</organism>
<dbReference type="CTD" id="78773174"/>
<accession>A0A6A5HM04</accession>
<dbReference type="AlphaFoldDB" id="A0A6A5HM04"/>
<reference evidence="2 3" key="1">
    <citation type="submission" date="2019-12" db="EMBL/GenBank/DDBJ databases">
        <title>Chromosome-level assembly of the Caenorhabditis remanei genome.</title>
        <authorList>
            <person name="Teterina A.A."/>
            <person name="Willis J.H."/>
            <person name="Phillips P.C."/>
        </authorList>
    </citation>
    <scope>NUCLEOTIDE SEQUENCE [LARGE SCALE GENOMIC DNA]</scope>
    <source>
        <strain evidence="2 3">PX506</strain>
        <tissue evidence="2">Whole organism</tissue>
    </source>
</reference>
<evidence type="ECO:0000313" key="2">
    <source>
        <dbReference type="EMBL" id="KAF1768938.1"/>
    </source>
</evidence>
<dbReference type="GeneID" id="78773174"/>
<name>A0A6A5HM04_CAERE</name>
<feature type="region of interest" description="Disordered" evidence="1">
    <location>
        <begin position="96"/>
        <end position="137"/>
    </location>
</feature>
<gene>
    <name evidence="2" type="ORF">GCK72_000751</name>
</gene>
<dbReference type="EMBL" id="WUAV01000001">
    <property type="protein sequence ID" value="KAF1768938.1"/>
    <property type="molecule type" value="Genomic_DNA"/>
</dbReference>
<evidence type="ECO:0000313" key="3">
    <source>
        <dbReference type="Proteomes" id="UP000483820"/>
    </source>
</evidence>
<evidence type="ECO:0000256" key="1">
    <source>
        <dbReference type="SAM" id="MobiDB-lite"/>
    </source>
</evidence>
<protein>
    <submittedName>
        <fullName evidence="2">Uncharacterized protein</fullName>
    </submittedName>
</protein>
<sequence>MEMEDYGGEEFVYESDEWEDGEIDLRDDDEIDREKEKELRMRNRKTIIYLKYVDKHLKGMKKLIKEMVDSDEAETIDKSTAARMIDVSSTSRFFSDFMSSETPAETSDSEDEAKETNTESSDISSRESVSKRVRVNNENEGILEKRRRVDSKYQEESDAPTPKIIPIPRKKYPYIHKVLDSLGIKVENVLHLFQCVPGLKYLQEILEGLLLSIAQGYDFSTQENRKLFMDKLNNSMPVDKFLFYQLFNCMPQEELMEHLARILPNSHEMTPEAWRLLIKILNCYRPVPVNLGEKPMDIPDFPLPKMMEQLIDLLPERLEPDPPVNSTRFNLRPEPLHSEGHTAILTLLSIADPVPKNDQPLLPVRIPPTLPEPQNIQASDLELCEPVIRLLMGFAVATRCSKMNVFIHRLNAEVQRNSRKQLMIPRGYADYALQTFVELLIAGSSEIVAEGNSIKLSTFLISLRMGSIHFQRFNNFQSVLTYASVSGNNTKKRLPHDCMAYWFAWCYNSLVSKIRKLS</sequence>
<dbReference type="RefSeq" id="XP_053591306.1">
    <property type="nucleotide sequence ID" value="XM_053722661.1"/>
</dbReference>